<evidence type="ECO:0000313" key="1">
    <source>
        <dbReference type="EMBL" id="PWS34915.1"/>
    </source>
</evidence>
<dbReference type="AlphaFoldDB" id="A0A317F837"/>
<dbReference type="InterPro" id="IPR027417">
    <property type="entry name" value="P-loop_NTPase"/>
</dbReference>
<gene>
    <name evidence="1" type="ORF">DFH01_21455</name>
</gene>
<dbReference type="GO" id="GO:0016020">
    <property type="term" value="C:membrane"/>
    <property type="evidence" value="ECO:0007669"/>
    <property type="project" value="InterPro"/>
</dbReference>
<dbReference type="OrthoDB" id="7251852at2"/>
<name>A0A317F837_9PROT</name>
<dbReference type="RefSeq" id="WP_109872557.1">
    <property type="nucleotide sequence ID" value="NZ_QGNA01000005.1"/>
</dbReference>
<proteinExistence type="predicted"/>
<dbReference type="Proteomes" id="UP000245765">
    <property type="component" value="Unassembled WGS sequence"/>
</dbReference>
<reference evidence="2" key="1">
    <citation type="submission" date="2018-05" db="EMBL/GenBank/DDBJ databases">
        <authorList>
            <person name="Du Z."/>
            <person name="Wang X."/>
        </authorList>
    </citation>
    <scope>NUCLEOTIDE SEQUENCE [LARGE SCALE GENOMIC DNA]</scope>
    <source>
        <strain evidence="2">CQN31</strain>
    </source>
</reference>
<dbReference type="InterPro" id="IPR005331">
    <property type="entry name" value="Sulfotransferase"/>
</dbReference>
<organism evidence="1 2">
    <name type="scientific">Falsiroseomonas bella</name>
    <dbReference type="NCBI Taxonomy" id="2184016"/>
    <lineage>
        <taxon>Bacteria</taxon>
        <taxon>Pseudomonadati</taxon>
        <taxon>Pseudomonadota</taxon>
        <taxon>Alphaproteobacteria</taxon>
        <taxon>Acetobacterales</taxon>
        <taxon>Roseomonadaceae</taxon>
        <taxon>Falsiroseomonas</taxon>
    </lineage>
</organism>
<accession>A0A317F837</accession>
<dbReference type="EMBL" id="QGNA01000005">
    <property type="protein sequence ID" value="PWS34915.1"/>
    <property type="molecule type" value="Genomic_DNA"/>
</dbReference>
<dbReference type="SUPFAM" id="SSF52540">
    <property type="entry name" value="P-loop containing nucleoside triphosphate hydrolases"/>
    <property type="match status" value="1"/>
</dbReference>
<dbReference type="GO" id="GO:0008146">
    <property type="term" value="F:sulfotransferase activity"/>
    <property type="evidence" value="ECO:0007669"/>
    <property type="project" value="InterPro"/>
</dbReference>
<protein>
    <recommendedName>
        <fullName evidence="3">Sulfotransferase family protein</fullName>
    </recommendedName>
</protein>
<comment type="caution">
    <text evidence="1">The sequence shown here is derived from an EMBL/GenBank/DDBJ whole genome shotgun (WGS) entry which is preliminary data.</text>
</comment>
<evidence type="ECO:0008006" key="3">
    <source>
        <dbReference type="Google" id="ProtNLM"/>
    </source>
</evidence>
<keyword evidence="2" id="KW-1185">Reference proteome</keyword>
<sequence>MSAARDLLAGRFEAWLAPRQAPPLWLFVHVPKTAGSSLAADLAALIPPYRSIHIDHLDRSRPAPERYDTVTEAFIAAQREAPCRIASGHVQFRHVQRILEAFPGTGLFTMLREPVSRLVSDYLYQRSPMHPLAAEVRARIPDFAAFVELKGQRNRIARHLLPPRMAQECDVEAGLKALRNRYAFVGVQERYALGYRALTALLAGKPSTPAARKRVNEGAAEEKEGVMRELEDPSLRARIEELNAFDLGIHRAIAADWEAIAGPLGAFLDARGATPA</sequence>
<dbReference type="Gene3D" id="3.40.50.300">
    <property type="entry name" value="P-loop containing nucleotide triphosphate hydrolases"/>
    <property type="match status" value="1"/>
</dbReference>
<evidence type="ECO:0000313" key="2">
    <source>
        <dbReference type="Proteomes" id="UP000245765"/>
    </source>
</evidence>
<dbReference type="Pfam" id="PF03567">
    <property type="entry name" value="Sulfotransfer_2"/>
    <property type="match status" value="1"/>
</dbReference>